<keyword evidence="1" id="KW-0418">Kinase</keyword>
<dbReference type="GO" id="GO:0031388">
    <property type="term" value="P:organic acid phosphorylation"/>
    <property type="evidence" value="ECO:0007669"/>
    <property type="project" value="InterPro"/>
</dbReference>
<dbReference type="PANTHER" id="PTHR21599:SF0">
    <property type="entry name" value="GLYCERATE KINASE"/>
    <property type="match status" value="1"/>
</dbReference>
<dbReference type="InterPro" id="IPR036129">
    <property type="entry name" value="Glycerate_kinase_sf"/>
</dbReference>
<dbReference type="EMBL" id="BANT01000001">
    <property type="protein sequence ID" value="GAC55824.1"/>
    <property type="molecule type" value="Genomic_DNA"/>
</dbReference>
<dbReference type="PANTHER" id="PTHR21599">
    <property type="entry name" value="GLYCERATE KINASE"/>
    <property type="match status" value="1"/>
</dbReference>
<gene>
    <name evidence="1" type="ORF">GOHSU_01_00010</name>
</gene>
<dbReference type="InterPro" id="IPR004381">
    <property type="entry name" value="Glycerate_kinase"/>
</dbReference>
<name>L7L4E8_9ACTN</name>
<dbReference type="STRING" id="1121927.GOHSU_01_00010"/>
<dbReference type="eggNOG" id="COG1929">
    <property type="taxonomic scope" value="Bacteria"/>
</dbReference>
<feature type="non-terminal residue" evidence="1">
    <location>
        <position position="1"/>
    </location>
</feature>
<evidence type="ECO:0000313" key="1">
    <source>
        <dbReference type="EMBL" id="GAC55824.1"/>
    </source>
</evidence>
<accession>L7L4E8</accession>
<keyword evidence="1" id="KW-0808">Transferase</keyword>
<dbReference type="Proteomes" id="UP000053405">
    <property type="component" value="Unassembled WGS sequence"/>
</dbReference>
<dbReference type="InterPro" id="IPR018197">
    <property type="entry name" value="Glycerate_kinase_RE-like"/>
</dbReference>
<organism evidence="1 2">
    <name type="scientific">Gordonia hirsuta DSM 44140 = NBRC 16056</name>
    <dbReference type="NCBI Taxonomy" id="1121927"/>
    <lineage>
        <taxon>Bacteria</taxon>
        <taxon>Bacillati</taxon>
        <taxon>Actinomycetota</taxon>
        <taxon>Actinomycetes</taxon>
        <taxon>Mycobacteriales</taxon>
        <taxon>Gordoniaceae</taxon>
        <taxon>Gordonia</taxon>
    </lineage>
</organism>
<dbReference type="SUPFAM" id="SSF110738">
    <property type="entry name" value="Glycerate kinase I"/>
    <property type="match status" value="1"/>
</dbReference>
<proteinExistence type="predicted"/>
<keyword evidence="2" id="KW-1185">Reference proteome</keyword>
<evidence type="ECO:0000313" key="2">
    <source>
        <dbReference type="Proteomes" id="UP000053405"/>
    </source>
</evidence>
<comment type="caution">
    <text evidence="1">The sequence shown here is derived from an EMBL/GenBank/DDBJ whole genome shotgun (WGS) entry which is preliminary data.</text>
</comment>
<dbReference type="AlphaFoldDB" id="L7L4E8"/>
<dbReference type="GO" id="GO:0008887">
    <property type="term" value="F:glycerate kinase activity"/>
    <property type="evidence" value="ECO:0007669"/>
    <property type="project" value="InterPro"/>
</dbReference>
<sequence>GARRVRGAELVAQVTGRRAVIDAASLVITGEGSIDDQTPHGKLVSVIAGEAAAAGVPLLVLAGQSALSAAEAAAFGQVHALLDRAGSLEDAMDNAGPLLTELAAEQAERWTPAPWVAEPAEPVVEHDD</sequence>
<dbReference type="RefSeq" id="WP_005934963.1">
    <property type="nucleotide sequence ID" value="NZ_ATVK01000001.1"/>
</dbReference>
<dbReference type="Gene3D" id="3.40.50.10350">
    <property type="entry name" value="Glycerate kinase, domain 1"/>
    <property type="match status" value="1"/>
</dbReference>
<protein>
    <submittedName>
        <fullName evidence="1">Putative glycerate kinase</fullName>
    </submittedName>
</protein>
<dbReference type="OrthoDB" id="9774290at2"/>
<reference evidence="1 2" key="1">
    <citation type="submission" date="2012-12" db="EMBL/GenBank/DDBJ databases">
        <title>Whole genome shotgun sequence of Gordonia hirsuta NBRC 16056.</title>
        <authorList>
            <person name="Isaki-Nakamura S."/>
            <person name="Hosoyama A."/>
            <person name="Tsuchikane K."/>
            <person name="Katsumata H."/>
            <person name="Baba S."/>
            <person name="Yamazaki S."/>
            <person name="Fujita N."/>
        </authorList>
    </citation>
    <scope>NUCLEOTIDE SEQUENCE [LARGE SCALE GENOMIC DNA]</scope>
    <source>
        <strain evidence="1 2">NBRC 16056</strain>
    </source>
</reference>
<dbReference type="Pfam" id="PF02595">
    <property type="entry name" value="Gly_kinase"/>
    <property type="match status" value="1"/>
</dbReference>